<dbReference type="AlphaFoldDB" id="A0A7T0BUY0"/>
<evidence type="ECO:0000259" key="1">
    <source>
        <dbReference type="PROSITE" id="PS51832"/>
    </source>
</evidence>
<dbReference type="EMBL" id="CP048685">
    <property type="protein sequence ID" value="QPJ60907.1"/>
    <property type="molecule type" value="Genomic_DNA"/>
</dbReference>
<dbReference type="SUPFAM" id="SSF109604">
    <property type="entry name" value="HD-domain/PDEase-like"/>
    <property type="match status" value="1"/>
</dbReference>
<dbReference type="KEGG" id="nli:G3M70_02985"/>
<dbReference type="Proteomes" id="UP000594688">
    <property type="component" value="Chromosome"/>
</dbReference>
<dbReference type="PROSITE" id="PS51832">
    <property type="entry name" value="HD_GYP"/>
    <property type="match status" value="1"/>
</dbReference>
<dbReference type="InterPro" id="IPR003607">
    <property type="entry name" value="HD/PDEase_dom"/>
</dbReference>
<dbReference type="PANTHER" id="PTHR43155">
    <property type="entry name" value="CYCLIC DI-GMP PHOSPHODIESTERASE PA4108-RELATED"/>
    <property type="match status" value="1"/>
</dbReference>
<dbReference type="CDD" id="cd00077">
    <property type="entry name" value="HDc"/>
    <property type="match status" value="1"/>
</dbReference>
<dbReference type="Gene3D" id="1.10.3210.10">
    <property type="entry name" value="Hypothetical protein af1432"/>
    <property type="match status" value="1"/>
</dbReference>
<dbReference type="PANTHER" id="PTHR43155:SF2">
    <property type="entry name" value="CYCLIC DI-GMP PHOSPHODIESTERASE PA4108"/>
    <property type="match status" value="1"/>
</dbReference>
<evidence type="ECO:0000313" key="3">
    <source>
        <dbReference type="Proteomes" id="UP000594688"/>
    </source>
</evidence>
<dbReference type="Pfam" id="PF13487">
    <property type="entry name" value="HD_5"/>
    <property type="match status" value="1"/>
</dbReference>
<name>A0A7T0BUY0_9BACT</name>
<protein>
    <submittedName>
        <fullName evidence="2">HD domain-containing protein</fullName>
    </submittedName>
</protein>
<dbReference type="InterPro" id="IPR037522">
    <property type="entry name" value="HD_GYP_dom"/>
</dbReference>
<sequence length="321" mass="37955">MSDTIEHYFKPINHTFLDKTWVEGFTIYYKSWEGKKVSYLTFAEYTPRDYTRLQKIMKEGDRQEFYIHENDLIRYYRQCVMVRLREKIEKENPNSLELVRRTYPVIRRILSDYLDFKISSRMFRALDELPDILCPVFKNNSIPFPALAGITFKDGKIETHCTNIGMYSLYFGKILDFNEKELREIFLGGLFSDIGKKDFPEHLESKKELSNEDWSVIRKHPSSGRKTLNDMKCYSENILRMVAEHHENFDGSGYPFGLTNEKISLNGRIARILDVFNSMTCERPYRKPAKVVETLTEIKDHMEGHFDPRLLTALFKSFTHS</sequence>
<proteinExistence type="predicted"/>
<organism evidence="2 3">
    <name type="scientific">Candidatus Nitronauta litoralis</name>
    <dbReference type="NCBI Taxonomy" id="2705533"/>
    <lineage>
        <taxon>Bacteria</taxon>
        <taxon>Pseudomonadati</taxon>
        <taxon>Nitrospinota/Tectimicrobiota group</taxon>
        <taxon>Nitrospinota</taxon>
        <taxon>Nitrospinia</taxon>
        <taxon>Nitrospinales</taxon>
        <taxon>Nitrospinaceae</taxon>
        <taxon>Candidatus Nitronauta</taxon>
    </lineage>
</organism>
<reference evidence="2 3" key="1">
    <citation type="submission" date="2020-02" db="EMBL/GenBank/DDBJ databases">
        <title>Genomic and physiological characterization of two novel Nitrospinaceae genera.</title>
        <authorList>
            <person name="Mueller A.J."/>
            <person name="Jung M.-Y."/>
            <person name="Strachan C.R."/>
            <person name="Herbold C.W."/>
            <person name="Kirkegaard R.H."/>
            <person name="Daims H."/>
        </authorList>
    </citation>
    <scope>NUCLEOTIDE SEQUENCE [LARGE SCALE GENOMIC DNA]</scope>
    <source>
        <strain evidence="2">EB</strain>
    </source>
</reference>
<feature type="domain" description="HD-GYP" evidence="1">
    <location>
        <begin position="135"/>
        <end position="321"/>
    </location>
</feature>
<accession>A0A7T0BUY0</accession>
<gene>
    <name evidence="2" type="ORF">G3M70_02985</name>
</gene>
<evidence type="ECO:0000313" key="2">
    <source>
        <dbReference type="EMBL" id="QPJ60907.1"/>
    </source>
</evidence>